<dbReference type="GO" id="GO:0000976">
    <property type="term" value="F:transcription cis-regulatory region binding"/>
    <property type="evidence" value="ECO:0007669"/>
    <property type="project" value="UniProtKB-ARBA"/>
</dbReference>
<dbReference type="PANTHER" id="PTHR31190">
    <property type="entry name" value="DNA-BINDING DOMAIN"/>
    <property type="match status" value="1"/>
</dbReference>
<proteinExistence type="predicted"/>
<accession>A0ABC8UVB1</accession>
<dbReference type="SUPFAM" id="SSF54171">
    <property type="entry name" value="DNA-binding domain"/>
    <property type="match status" value="1"/>
</dbReference>
<keyword evidence="6" id="KW-0010">Activator</keyword>
<sequence length="347" mass="38728">MATAEEVSALELIRKHLLGEFFPADSIVTGISDCSSCTFAGETCTGAVQPEVSSYQSEAKSCDSDISISDYICSNEVDTTDLFDIFSDSIDFEQIESNFFEFEPQPQIIDLITPKTSISSSIVIDFEKNQSDFFQFESEPQIIDLETLESLSSSSQSSSHSDRKPALKIDLPPVTKFEWLEFTGSTQPMPLVQKTCNEEEKRHYRGVRRRPWGKYAAEIRDPKRRGSRVWLGTFDTAIEAAKAYDRAAFKIRGSKATLNFPLEAGKLKCDSHAAVAGGRKRSGEVEEGTQVTIAKKERLPECEVEAKSEIDWPLTLWDQNDNEIFNVPPSSPLSPHPSWACPQLMAI</sequence>
<keyword evidence="7" id="KW-0804">Transcription</keyword>
<dbReference type="EMBL" id="CAUOFW020009168">
    <property type="protein sequence ID" value="CAK9185008.1"/>
    <property type="molecule type" value="Genomic_DNA"/>
</dbReference>
<reference evidence="10 11" key="1">
    <citation type="submission" date="2024-02" db="EMBL/GenBank/DDBJ databases">
        <authorList>
            <person name="Vignale AGUSTIN F."/>
            <person name="Sosa J E."/>
            <person name="Modenutti C."/>
        </authorList>
    </citation>
    <scope>NUCLEOTIDE SEQUENCE [LARGE SCALE GENOMIC DNA]</scope>
</reference>
<dbReference type="SMART" id="SM00380">
    <property type="entry name" value="AP2"/>
    <property type="match status" value="1"/>
</dbReference>
<evidence type="ECO:0000256" key="7">
    <source>
        <dbReference type="ARBA" id="ARBA00023163"/>
    </source>
</evidence>
<evidence type="ECO:0000256" key="2">
    <source>
        <dbReference type="ARBA" id="ARBA00022745"/>
    </source>
</evidence>
<dbReference type="Proteomes" id="UP001642360">
    <property type="component" value="Unassembled WGS sequence"/>
</dbReference>
<evidence type="ECO:0000256" key="5">
    <source>
        <dbReference type="ARBA" id="ARBA00023125"/>
    </source>
</evidence>
<dbReference type="GO" id="GO:0006952">
    <property type="term" value="P:defense response"/>
    <property type="evidence" value="ECO:0007669"/>
    <property type="project" value="UniProtKB-KW"/>
</dbReference>
<evidence type="ECO:0000256" key="1">
    <source>
        <dbReference type="ARBA" id="ARBA00004123"/>
    </source>
</evidence>
<evidence type="ECO:0000313" key="10">
    <source>
        <dbReference type="EMBL" id="CAK9185008.1"/>
    </source>
</evidence>
<keyword evidence="3" id="KW-0611">Plant defense</keyword>
<keyword evidence="2" id="KW-0936">Ethylene signaling pathway</keyword>
<dbReference type="FunFam" id="3.30.730.10:FF:000001">
    <property type="entry name" value="Ethylene-responsive transcription factor 2"/>
    <property type="match status" value="1"/>
</dbReference>
<evidence type="ECO:0000259" key="9">
    <source>
        <dbReference type="PROSITE" id="PS51032"/>
    </source>
</evidence>
<dbReference type="InterPro" id="IPR016177">
    <property type="entry name" value="DNA-bd_dom_sf"/>
</dbReference>
<dbReference type="GO" id="GO:0009873">
    <property type="term" value="P:ethylene-activated signaling pathway"/>
    <property type="evidence" value="ECO:0007669"/>
    <property type="project" value="UniProtKB-KW"/>
</dbReference>
<keyword evidence="11" id="KW-1185">Reference proteome</keyword>
<evidence type="ECO:0000256" key="3">
    <source>
        <dbReference type="ARBA" id="ARBA00022821"/>
    </source>
</evidence>
<gene>
    <name evidence="10" type="ORF">ILEXP_LOCUS55371</name>
</gene>
<comment type="subcellular location">
    <subcellularLocation>
        <location evidence="1">Nucleus</location>
    </subcellularLocation>
</comment>
<evidence type="ECO:0000256" key="6">
    <source>
        <dbReference type="ARBA" id="ARBA00023159"/>
    </source>
</evidence>
<dbReference type="PRINTS" id="PR00367">
    <property type="entry name" value="ETHRSPELEMNT"/>
</dbReference>
<dbReference type="InterPro" id="IPR044808">
    <property type="entry name" value="ERF_plant"/>
</dbReference>
<dbReference type="Gene3D" id="3.30.730.10">
    <property type="entry name" value="AP2/ERF domain"/>
    <property type="match status" value="1"/>
</dbReference>
<evidence type="ECO:0000256" key="8">
    <source>
        <dbReference type="ARBA" id="ARBA00023242"/>
    </source>
</evidence>
<dbReference type="PROSITE" id="PS51032">
    <property type="entry name" value="AP2_ERF"/>
    <property type="match status" value="1"/>
</dbReference>
<keyword evidence="4" id="KW-0805">Transcription regulation</keyword>
<dbReference type="AlphaFoldDB" id="A0ABC8UVB1"/>
<keyword evidence="5" id="KW-0238">DNA-binding</keyword>
<protein>
    <recommendedName>
        <fullName evidence="9">AP2/ERF domain-containing protein</fullName>
    </recommendedName>
</protein>
<name>A0ABC8UVB1_9AQUA</name>
<dbReference type="Pfam" id="PF00847">
    <property type="entry name" value="AP2"/>
    <property type="match status" value="1"/>
</dbReference>
<evidence type="ECO:0000256" key="4">
    <source>
        <dbReference type="ARBA" id="ARBA00023015"/>
    </source>
</evidence>
<dbReference type="GO" id="GO:0005634">
    <property type="term" value="C:nucleus"/>
    <property type="evidence" value="ECO:0007669"/>
    <property type="project" value="UniProtKB-SubCell"/>
</dbReference>
<feature type="domain" description="AP2/ERF" evidence="9">
    <location>
        <begin position="203"/>
        <end position="261"/>
    </location>
</feature>
<dbReference type="InterPro" id="IPR036955">
    <property type="entry name" value="AP2/ERF_dom_sf"/>
</dbReference>
<dbReference type="CDD" id="cd00018">
    <property type="entry name" value="AP2"/>
    <property type="match status" value="1"/>
</dbReference>
<dbReference type="PANTHER" id="PTHR31190:SF499">
    <property type="entry name" value="ETHYLENE-RESPONSIVE TRANSCRIPTION FACTOR ERF105"/>
    <property type="match status" value="1"/>
</dbReference>
<dbReference type="InterPro" id="IPR001471">
    <property type="entry name" value="AP2/ERF_dom"/>
</dbReference>
<comment type="caution">
    <text evidence="10">The sequence shown here is derived from an EMBL/GenBank/DDBJ whole genome shotgun (WGS) entry which is preliminary data.</text>
</comment>
<evidence type="ECO:0000313" key="11">
    <source>
        <dbReference type="Proteomes" id="UP001642360"/>
    </source>
</evidence>
<organism evidence="10 11">
    <name type="scientific">Ilex paraguariensis</name>
    <name type="common">yerba mate</name>
    <dbReference type="NCBI Taxonomy" id="185542"/>
    <lineage>
        <taxon>Eukaryota</taxon>
        <taxon>Viridiplantae</taxon>
        <taxon>Streptophyta</taxon>
        <taxon>Embryophyta</taxon>
        <taxon>Tracheophyta</taxon>
        <taxon>Spermatophyta</taxon>
        <taxon>Magnoliopsida</taxon>
        <taxon>eudicotyledons</taxon>
        <taxon>Gunneridae</taxon>
        <taxon>Pentapetalae</taxon>
        <taxon>asterids</taxon>
        <taxon>campanulids</taxon>
        <taxon>Aquifoliales</taxon>
        <taxon>Aquifoliaceae</taxon>
        <taxon>Ilex</taxon>
    </lineage>
</organism>
<keyword evidence="8" id="KW-0539">Nucleus</keyword>